<dbReference type="PANTHER" id="PTHR30592:SF1">
    <property type="entry name" value="SULFUR CARRIER PROTEIN FDHD"/>
    <property type="match status" value="1"/>
</dbReference>
<dbReference type="Proteomes" id="UP000634668">
    <property type="component" value="Unassembled WGS sequence"/>
</dbReference>
<dbReference type="InterPro" id="IPR003786">
    <property type="entry name" value="FdhD"/>
</dbReference>
<evidence type="ECO:0000256" key="2">
    <source>
        <dbReference type="ARBA" id="ARBA00023150"/>
    </source>
</evidence>
<dbReference type="RefSeq" id="WP_026815316.1">
    <property type="nucleotide sequence ID" value="NZ_BMWP01000023.1"/>
</dbReference>
<dbReference type="EMBL" id="BMWP01000023">
    <property type="protein sequence ID" value="GGW43088.1"/>
    <property type="molecule type" value="Genomic_DNA"/>
</dbReference>
<evidence type="ECO:0000313" key="4">
    <source>
        <dbReference type="EMBL" id="GGW43088.1"/>
    </source>
</evidence>
<comment type="similarity">
    <text evidence="3">Belongs to the FdhD family.</text>
</comment>
<comment type="subcellular location">
    <subcellularLocation>
        <location evidence="3">Cytoplasm</location>
    </subcellularLocation>
</comment>
<dbReference type="Pfam" id="PF02634">
    <property type="entry name" value="FdhD-NarQ"/>
    <property type="match status" value="1"/>
</dbReference>
<proteinExistence type="inferred from homology"/>
<dbReference type="HAMAP" id="MF_00187">
    <property type="entry name" value="FdhD"/>
    <property type="match status" value="1"/>
</dbReference>
<dbReference type="NCBIfam" id="TIGR00129">
    <property type="entry name" value="fdhD_narQ"/>
    <property type="match status" value="1"/>
</dbReference>
<dbReference type="GO" id="GO:0016783">
    <property type="term" value="F:sulfurtransferase activity"/>
    <property type="evidence" value="ECO:0007669"/>
    <property type="project" value="InterPro"/>
</dbReference>
<dbReference type="SUPFAM" id="SSF53927">
    <property type="entry name" value="Cytidine deaminase-like"/>
    <property type="match status" value="1"/>
</dbReference>
<comment type="caution">
    <text evidence="3">Lacks conserved residue(s) required for the propagation of feature annotation.</text>
</comment>
<comment type="caution">
    <text evidence="4">The sequence shown here is derived from an EMBL/GenBank/DDBJ whole genome shotgun (WGS) entry which is preliminary data.</text>
</comment>
<name>A0A918J373_9FLAO</name>
<dbReference type="GO" id="GO:0006777">
    <property type="term" value="P:Mo-molybdopterin cofactor biosynthetic process"/>
    <property type="evidence" value="ECO:0007669"/>
    <property type="project" value="UniProtKB-UniRule"/>
</dbReference>
<dbReference type="GO" id="GO:0005737">
    <property type="term" value="C:cytoplasm"/>
    <property type="evidence" value="ECO:0007669"/>
    <property type="project" value="UniProtKB-SubCell"/>
</dbReference>
<dbReference type="GO" id="GO:0097163">
    <property type="term" value="F:sulfur carrier activity"/>
    <property type="evidence" value="ECO:0007669"/>
    <property type="project" value="UniProtKB-UniRule"/>
</dbReference>
<keyword evidence="5" id="KW-1185">Reference proteome</keyword>
<keyword evidence="1 3" id="KW-0963">Cytoplasm</keyword>
<dbReference type="Gene3D" id="3.10.20.10">
    <property type="match status" value="1"/>
</dbReference>
<organism evidence="4 5">
    <name type="scientific">Arenibacter certesii</name>
    <dbReference type="NCBI Taxonomy" id="228955"/>
    <lineage>
        <taxon>Bacteria</taxon>
        <taxon>Pseudomonadati</taxon>
        <taxon>Bacteroidota</taxon>
        <taxon>Flavobacteriia</taxon>
        <taxon>Flavobacteriales</taxon>
        <taxon>Flavobacteriaceae</taxon>
        <taxon>Arenibacter</taxon>
    </lineage>
</organism>
<evidence type="ECO:0000256" key="3">
    <source>
        <dbReference type="HAMAP-Rule" id="MF_00187"/>
    </source>
</evidence>
<dbReference type="PIRSF" id="PIRSF015626">
    <property type="entry name" value="FdhD"/>
    <property type="match status" value="1"/>
</dbReference>
<gene>
    <name evidence="3 4" type="primary">fdhD</name>
    <name evidence="4" type="ORF">GCM10007383_29590</name>
</gene>
<evidence type="ECO:0000256" key="1">
    <source>
        <dbReference type="ARBA" id="ARBA00022490"/>
    </source>
</evidence>
<reference evidence="4" key="2">
    <citation type="submission" date="2020-09" db="EMBL/GenBank/DDBJ databases">
        <authorList>
            <person name="Sun Q."/>
            <person name="Kim S."/>
        </authorList>
    </citation>
    <scope>NUCLEOTIDE SEQUENCE</scope>
    <source>
        <strain evidence="4">KCTC 12113</strain>
    </source>
</reference>
<dbReference type="PANTHER" id="PTHR30592">
    <property type="entry name" value="FORMATE DEHYDROGENASE"/>
    <property type="match status" value="1"/>
</dbReference>
<comment type="function">
    <text evidence="3">Required for formate dehydrogenase (FDH) activity. Acts as a sulfur carrier protein that transfers sulfur from IscS to the molybdenum cofactor prior to its insertion into FDH.</text>
</comment>
<accession>A0A918J373</accession>
<protein>
    <recommendedName>
        <fullName evidence="3">Sulfur carrier protein FdhD</fullName>
    </recommendedName>
</protein>
<dbReference type="InterPro" id="IPR016193">
    <property type="entry name" value="Cytidine_deaminase-like"/>
</dbReference>
<keyword evidence="2 3" id="KW-0501">Molybdenum cofactor biosynthesis</keyword>
<evidence type="ECO:0000313" key="5">
    <source>
        <dbReference type="Proteomes" id="UP000634668"/>
    </source>
</evidence>
<feature type="active site" description="Cysteine persulfide intermediate" evidence="3">
    <location>
        <position position="118"/>
    </location>
</feature>
<dbReference type="Gene3D" id="3.40.140.10">
    <property type="entry name" value="Cytidine Deaminase, domain 2"/>
    <property type="match status" value="1"/>
</dbReference>
<sequence length="277" mass="30407">MKADTEKSTIPKQIIKIKFDGKEEVLDIIAVEEPLEISISVALAKPPIINKNISITMRTPGNDTDLAVGFLFTEGILATADQIDNISIKENTVHINLNNSENIDLSKLDRHFYTSSSCGVCGKASLEALKTVSLLPPSDASFQIDKDLLKTFPDILNQQQTIFNNTGGIHAAALFDLSGNLLDLREDVGRHNALDKLIGNCLLNRHFPLDNHILFLSGRASFELIQKAVMARIHFITAVGAPSSLAVEMAIEHDVTLVGFLSESRYNIYNGAKRIKI</sequence>
<dbReference type="AlphaFoldDB" id="A0A918J373"/>
<reference evidence="4" key="1">
    <citation type="journal article" date="2014" name="Int. J. Syst. Evol. Microbiol.">
        <title>Complete genome sequence of Corynebacterium casei LMG S-19264T (=DSM 44701T), isolated from a smear-ripened cheese.</title>
        <authorList>
            <consortium name="US DOE Joint Genome Institute (JGI-PGF)"/>
            <person name="Walter F."/>
            <person name="Albersmeier A."/>
            <person name="Kalinowski J."/>
            <person name="Ruckert C."/>
        </authorList>
    </citation>
    <scope>NUCLEOTIDE SEQUENCE</scope>
    <source>
        <strain evidence="4">KCTC 12113</strain>
    </source>
</reference>